<dbReference type="Pfam" id="PF00005">
    <property type="entry name" value="ABC_tran"/>
    <property type="match status" value="1"/>
</dbReference>
<evidence type="ECO:0000259" key="11">
    <source>
        <dbReference type="PROSITE" id="PS50893"/>
    </source>
</evidence>
<organism evidence="12 13">
    <name type="scientific">Mycoplana rhizolycopersici</name>
    <dbReference type="NCBI Taxonomy" id="2746702"/>
    <lineage>
        <taxon>Bacteria</taxon>
        <taxon>Pseudomonadati</taxon>
        <taxon>Pseudomonadota</taxon>
        <taxon>Alphaproteobacteria</taxon>
        <taxon>Hyphomicrobiales</taxon>
        <taxon>Rhizobiaceae</taxon>
        <taxon>Mycoplana</taxon>
    </lineage>
</organism>
<dbReference type="PANTHER" id="PTHR42771">
    <property type="entry name" value="IRON(3+)-HYDROXAMATE IMPORT ATP-BINDING PROTEIN FHUC"/>
    <property type="match status" value="1"/>
</dbReference>
<comment type="subcellular location">
    <subcellularLocation>
        <location evidence="1">Cell membrane</location>
        <topology evidence="1">Peripheral membrane protein</topology>
    </subcellularLocation>
</comment>
<dbReference type="RefSeq" id="WP_176949635.1">
    <property type="nucleotide sequence ID" value="NZ_JABXYK010000005.1"/>
</dbReference>
<evidence type="ECO:0000256" key="3">
    <source>
        <dbReference type="ARBA" id="ARBA00022448"/>
    </source>
</evidence>
<feature type="domain" description="ABC transporter" evidence="11">
    <location>
        <begin position="18"/>
        <end position="254"/>
    </location>
</feature>
<comment type="caution">
    <text evidence="12">The sequence shown here is derived from an EMBL/GenBank/DDBJ whole genome shotgun (WGS) entry which is preliminary data.</text>
</comment>
<reference evidence="12 13" key="1">
    <citation type="submission" date="2020-06" db="EMBL/GenBank/DDBJ databases">
        <title>Rhizobium sp.nov. isolated from the tomato plant.</title>
        <authorList>
            <person name="Thin K.K."/>
            <person name="Zhang X."/>
            <person name="He S."/>
        </authorList>
    </citation>
    <scope>NUCLEOTIDE SEQUENCE [LARGE SCALE GENOMIC DNA]</scope>
    <source>
        <strain evidence="12 13">DBTS2</strain>
    </source>
</reference>
<dbReference type="InterPro" id="IPR003439">
    <property type="entry name" value="ABC_transporter-like_ATP-bd"/>
</dbReference>
<evidence type="ECO:0000313" key="13">
    <source>
        <dbReference type="Proteomes" id="UP000659172"/>
    </source>
</evidence>
<keyword evidence="10" id="KW-0472">Membrane</keyword>
<name>A0ABX2QD28_9HYPH</name>
<evidence type="ECO:0000256" key="10">
    <source>
        <dbReference type="ARBA" id="ARBA00023136"/>
    </source>
</evidence>
<proteinExistence type="inferred from homology"/>
<keyword evidence="5" id="KW-0410">Iron transport</keyword>
<keyword evidence="6" id="KW-0547">Nucleotide-binding</keyword>
<dbReference type="PROSITE" id="PS50893">
    <property type="entry name" value="ABC_TRANSPORTER_2"/>
    <property type="match status" value="1"/>
</dbReference>
<comment type="similarity">
    <text evidence="2">Belongs to the ABC transporter superfamily.</text>
</comment>
<keyword evidence="7 12" id="KW-0067">ATP-binding</keyword>
<dbReference type="SUPFAM" id="SSF52540">
    <property type="entry name" value="P-loop containing nucleoside triphosphate hydrolases"/>
    <property type="match status" value="1"/>
</dbReference>
<keyword evidence="9" id="KW-0406">Ion transport</keyword>
<dbReference type="EMBL" id="JABXYK010000005">
    <property type="protein sequence ID" value="NVP55645.1"/>
    <property type="molecule type" value="Genomic_DNA"/>
</dbReference>
<dbReference type="Gene3D" id="3.40.50.300">
    <property type="entry name" value="P-loop containing nucleotide triphosphate hydrolases"/>
    <property type="match status" value="1"/>
</dbReference>
<evidence type="ECO:0000256" key="5">
    <source>
        <dbReference type="ARBA" id="ARBA00022496"/>
    </source>
</evidence>
<evidence type="ECO:0000256" key="9">
    <source>
        <dbReference type="ARBA" id="ARBA00023065"/>
    </source>
</evidence>
<keyword evidence="3" id="KW-0813">Transport</keyword>
<evidence type="ECO:0000256" key="4">
    <source>
        <dbReference type="ARBA" id="ARBA00022475"/>
    </source>
</evidence>
<keyword evidence="8" id="KW-0408">Iron</keyword>
<keyword evidence="4" id="KW-1003">Cell membrane</keyword>
<accession>A0ABX2QD28</accession>
<dbReference type="InterPro" id="IPR027417">
    <property type="entry name" value="P-loop_NTPase"/>
</dbReference>
<dbReference type="Proteomes" id="UP000659172">
    <property type="component" value="Unassembled WGS sequence"/>
</dbReference>
<evidence type="ECO:0000256" key="1">
    <source>
        <dbReference type="ARBA" id="ARBA00004202"/>
    </source>
</evidence>
<evidence type="ECO:0000256" key="2">
    <source>
        <dbReference type="ARBA" id="ARBA00005417"/>
    </source>
</evidence>
<keyword evidence="13" id="KW-1185">Reference proteome</keyword>
<dbReference type="SMART" id="SM00382">
    <property type="entry name" value="AAA"/>
    <property type="match status" value="1"/>
</dbReference>
<dbReference type="InterPro" id="IPR051535">
    <property type="entry name" value="Siderophore_ABC-ATPase"/>
</dbReference>
<dbReference type="GO" id="GO:0005524">
    <property type="term" value="F:ATP binding"/>
    <property type="evidence" value="ECO:0007669"/>
    <property type="project" value="UniProtKB-KW"/>
</dbReference>
<evidence type="ECO:0000256" key="6">
    <source>
        <dbReference type="ARBA" id="ARBA00022741"/>
    </source>
</evidence>
<dbReference type="PANTHER" id="PTHR42771:SF2">
    <property type="entry name" value="IRON(3+)-HYDROXAMATE IMPORT ATP-BINDING PROTEIN FHUC"/>
    <property type="match status" value="1"/>
</dbReference>
<gene>
    <name evidence="12" type="ORF">HV823_10325</name>
</gene>
<evidence type="ECO:0000313" key="12">
    <source>
        <dbReference type="EMBL" id="NVP55645.1"/>
    </source>
</evidence>
<dbReference type="CDD" id="cd03214">
    <property type="entry name" value="ABC_Iron-Siderophores_B12_Hemin"/>
    <property type="match status" value="1"/>
</dbReference>
<dbReference type="PROSITE" id="PS00211">
    <property type="entry name" value="ABC_TRANSPORTER_1"/>
    <property type="match status" value="1"/>
</dbReference>
<evidence type="ECO:0000256" key="7">
    <source>
        <dbReference type="ARBA" id="ARBA00022840"/>
    </source>
</evidence>
<protein>
    <submittedName>
        <fullName evidence="12">ATP-binding cassette domain-containing protein</fullName>
    </submittedName>
</protein>
<dbReference type="InterPro" id="IPR017871">
    <property type="entry name" value="ABC_transporter-like_CS"/>
</dbReference>
<dbReference type="InterPro" id="IPR003593">
    <property type="entry name" value="AAA+_ATPase"/>
</dbReference>
<sequence length="271" mass="29519">MPAIAAARPHEEDGSPILSLRNVGYSIGDKVLLHPLTLDLPAGKSIALVGHNGSGKSTLLKLIGRQLQPTAGEIRFEGQALADWGARTFARRLAYLPQHTPIAPGMLVRELVALGRYPWHGALGRFGTADRAKVEEAIERTEIGPFADRLVDTLSGGERQRVWLAMLIAQDADCLLLDEPISALDIGHQLDVLTLTRDLSRQNGITVITVLHDINMAARFCDAIVALRGGRLIAQGVPEEIMTPETLELIYDVRMDVIRQPDSDRPVALAK</sequence>
<evidence type="ECO:0000256" key="8">
    <source>
        <dbReference type="ARBA" id="ARBA00023004"/>
    </source>
</evidence>